<dbReference type="SMART" id="SM01177">
    <property type="entry name" value="DUF4210"/>
    <property type="match status" value="1"/>
</dbReference>
<comment type="caution">
    <text evidence="3">The sequence shown here is derived from an EMBL/GenBank/DDBJ whole genome shotgun (WGS) entry which is preliminary data.</text>
</comment>
<dbReference type="Proteomes" id="UP001222027">
    <property type="component" value="Unassembled WGS sequence"/>
</dbReference>
<dbReference type="AlphaFoldDB" id="A0AAV8P2R8"/>
<sequence length="695" mass="76083">MGLPQALPGEADEGMRSPSTFVSTPPRSCGISSCDLDGLHSGSANYHSKGSPISEFQRKSTLEGLKEANCLFEYRNPISDATDLQPLKIDTNDANDKLLAKLHNTMQKPVVRVVGFGSGQWGSSVDGFGDVPMDQTRSLDRSNLPTDLCRSQPQKLLLSPLNSALGKQFHSDFLGINSVDTQLESCGLSRTCDVFPDGAHIRGPSSHSHHLSSWKVNSNKQNKPRPFTSAITISPEKALSTPYTSSPLGPGWSERTKISGVQRDIINDIESDFLLLKGLEDSNGGSKTEMVSFSEESDLRTSNTFEEASILHDEMDTITAISIGHKSWNGNPDSVPAPRCINHIRASSMIPVRRSLVGSFEESLLSGRFSSGKVCQTFDGFLAVLNITGGSFSPSAQKLPFSVISVDGDSSLLYYASIDLGGALPSNKHSGPKLRRSLSNDSGVAKSWLRIPVKGRIQLVLSNPEMTPLHTFFCNYDLSDMPSGTKTFLRQKATLASYGSLDNPAKEILYRDIKVTYETTLKSNQAGNGVCSGCMHSDDTRQCNLAPNLQSTGERSSDFFSSDCNELPNHSNSVMDSRRDEKYNCCHVDMCPLGSRTSVHSSSKVNDNAAGALRYALHLRFLCSARKSTKLFQRCKSDPDTAPETKCADTMGGRRFYLYNDLRVVFPQRHSDTDEGKLRVEHHFPADPKYFDLSN</sequence>
<feature type="region of interest" description="Disordered" evidence="1">
    <location>
        <begin position="203"/>
        <end position="225"/>
    </location>
</feature>
<evidence type="ECO:0000256" key="1">
    <source>
        <dbReference type="SAM" id="MobiDB-lite"/>
    </source>
</evidence>
<proteinExistence type="predicted"/>
<feature type="compositionally biased region" description="Polar residues" evidence="1">
    <location>
        <begin position="17"/>
        <end position="26"/>
    </location>
</feature>
<protein>
    <recommendedName>
        <fullName evidence="2">Atos-like conserved domain-containing protein</fullName>
    </recommendedName>
</protein>
<dbReference type="EMBL" id="JAQQAF010000009">
    <property type="protein sequence ID" value="KAJ8461050.1"/>
    <property type="molecule type" value="Genomic_DNA"/>
</dbReference>
<evidence type="ECO:0000313" key="4">
    <source>
        <dbReference type="Proteomes" id="UP001222027"/>
    </source>
</evidence>
<dbReference type="PANTHER" id="PTHR13199">
    <property type="entry name" value="GH03947P"/>
    <property type="match status" value="1"/>
</dbReference>
<name>A0AAV8P2R8_ENSVE</name>
<feature type="region of interest" description="Disordered" evidence="1">
    <location>
        <begin position="1"/>
        <end position="26"/>
    </location>
</feature>
<reference evidence="3 4" key="1">
    <citation type="submission" date="2022-12" db="EMBL/GenBank/DDBJ databases">
        <title>Chromosome-scale assembly of the Ensete ventricosum genome.</title>
        <authorList>
            <person name="Dussert Y."/>
            <person name="Stocks J."/>
            <person name="Wendawek A."/>
            <person name="Woldeyes F."/>
            <person name="Nichols R.A."/>
            <person name="Borrell J.S."/>
        </authorList>
    </citation>
    <scope>NUCLEOTIDE SEQUENCE [LARGE SCALE GENOMIC DNA]</scope>
    <source>
        <strain evidence="4">cv. Maze</strain>
        <tissue evidence="3">Seeds</tissue>
    </source>
</reference>
<evidence type="ECO:0000259" key="2">
    <source>
        <dbReference type="SMART" id="SM01177"/>
    </source>
</evidence>
<gene>
    <name evidence="3" type="ORF">OPV22_033976</name>
</gene>
<dbReference type="InterPro" id="IPR051506">
    <property type="entry name" value="ATOS_Transcription_Regulators"/>
</dbReference>
<dbReference type="InterPro" id="IPR025261">
    <property type="entry name" value="Atos-like_cons_dom"/>
</dbReference>
<dbReference type="Pfam" id="PF13889">
    <property type="entry name" value="Chromosome_seg"/>
    <property type="match status" value="1"/>
</dbReference>
<organism evidence="3 4">
    <name type="scientific">Ensete ventricosum</name>
    <name type="common">Abyssinian banana</name>
    <name type="synonym">Musa ensete</name>
    <dbReference type="NCBI Taxonomy" id="4639"/>
    <lineage>
        <taxon>Eukaryota</taxon>
        <taxon>Viridiplantae</taxon>
        <taxon>Streptophyta</taxon>
        <taxon>Embryophyta</taxon>
        <taxon>Tracheophyta</taxon>
        <taxon>Spermatophyta</taxon>
        <taxon>Magnoliopsida</taxon>
        <taxon>Liliopsida</taxon>
        <taxon>Zingiberales</taxon>
        <taxon>Musaceae</taxon>
        <taxon>Ensete</taxon>
    </lineage>
</organism>
<keyword evidence="4" id="KW-1185">Reference proteome</keyword>
<feature type="domain" description="Atos-like conserved" evidence="2">
    <location>
        <begin position="356"/>
        <end position="415"/>
    </location>
</feature>
<dbReference type="InterPro" id="IPR033473">
    <property type="entry name" value="Atos-like_C"/>
</dbReference>
<accession>A0AAV8P2R8</accession>
<evidence type="ECO:0000313" key="3">
    <source>
        <dbReference type="EMBL" id="KAJ8461050.1"/>
    </source>
</evidence>
<dbReference type="PANTHER" id="PTHR13199:SF11">
    <property type="entry name" value="PROTEIN ATOSSA"/>
    <property type="match status" value="1"/>
</dbReference>